<keyword evidence="5 16" id="KW-0328">Glycosyltransferase</keyword>
<dbReference type="EMBL" id="FOFP01000006">
    <property type="protein sequence ID" value="SEQ47034.1"/>
    <property type="molecule type" value="Genomic_DNA"/>
</dbReference>
<sequence>MNLLSPLFSVSSPLRSRRGMDLDFPLLAGCLALLGLGLVMIASASTEVAAALSGNPLYHMIRHLIYLTIGLSAALVTLLVPMSMWQRFSGTLLLIGFILLVLVLIPGIGREVNGAKRWIGFGLFNLQPSELAKLFTVVFIAGYLVRRQEEVRERLSGFLKPMLVLGPMAALLLAEPDFGATVVLVGSCITMLFLGGVNLLRFIPLAGVVLAAGGLVMVSQSYRLERLTNFVDPWADQYGAGYQLSQALIAFGRGEWLGVGLGNSIQKQFYLPEAHTDFIFAVLAEELGMVGALLTVGLFVFVAVRALYIGLWAEKARQFFSAYVAYGIAVQWIGQVLINIGVNIGLLPTKGLTLPFLSYGGSSLVICCVSVALLLRIEWERRVLLGNEDVEFEESDFAETETAQRSRAPQEVSHAR</sequence>
<keyword evidence="7 16" id="KW-0812">Transmembrane</keyword>
<evidence type="ECO:0000256" key="3">
    <source>
        <dbReference type="ARBA" id="ARBA00022475"/>
    </source>
</evidence>
<feature type="transmembrane region" description="Helical" evidence="16">
    <location>
        <begin position="287"/>
        <end position="308"/>
    </location>
</feature>
<evidence type="ECO:0000256" key="9">
    <source>
        <dbReference type="ARBA" id="ARBA00022984"/>
    </source>
</evidence>
<evidence type="ECO:0000256" key="17">
    <source>
        <dbReference type="SAM" id="MobiDB-lite"/>
    </source>
</evidence>
<comment type="function">
    <text evidence="16">Peptidoglycan polymerase that is essential for cell division.</text>
</comment>
<evidence type="ECO:0000256" key="8">
    <source>
        <dbReference type="ARBA" id="ARBA00022960"/>
    </source>
</evidence>
<dbReference type="PANTHER" id="PTHR30474:SF2">
    <property type="entry name" value="PEPTIDOGLYCAN GLYCOSYLTRANSFERASE FTSW-RELATED"/>
    <property type="match status" value="1"/>
</dbReference>
<dbReference type="RefSeq" id="WP_069517845.1">
    <property type="nucleotide sequence ID" value="NZ_FOFP01000006.1"/>
</dbReference>
<evidence type="ECO:0000256" key="1">
    <source>
        <dbReference type="ARBA" id="ARBA00004651"/>
    </source>
</evidence>
<comment type="similarity">
    <text evidence="14 16">Belongs to the SEDS family. FtsW subfamily.</text>
</comment>
<dbReference type="HAMAP" id="MF_00913">
    <property type="entry name" value="PGT_FtsW_proteobact"/>
    <property type="match status" value="1"/>
</dbReference>
<feature type="transmembrane region" description="Helical" evidence="16">
    <location>
        <begin position="180"/>
        <end position="197"/>
    </location>
</feature>
<dbReference type="EC" id="2.4.99.28" evidence="16"/>
<organism evidence="18 19">
    <name type="scientific">Pseudomonas cuatrocienegasensis</name>
    <dbReference type="NCBI Taxonomy" id="543360"/>
    <lineage>
        <taxon>Bacteria</taxon>
        <taxon>Pseudomonadati</taxon>
        <taxon>Pseudomonadota</taxon>
        <taxon>Gammaproteobacteria</taxon>
        <taxon>Pseudomonadales</taxon>
        <taxon>Pseudomonadaceae</taxon>
        <taxon>Pseudomonas</taxon>
    </lineage>
</organism>
<dbReference type="PROSITE" id="PS00428">
    <property type="entry name" value="FTSW_RODA_SPOVE"/>
    <property type="match status" value="1"/>
</dbReference>
<comment type="subcellular location">
    <subcellularLocation>
        <location evidence="16">Cell inner membrane</location>
        <topology evidence="16">Multi-pass membrane protein</topology>
    </subcellularLocation>
    <subcellularLocation>
        <location evidence="1">Cell membrane</location>
        <topology evidence="1">Multi-pass membrane protein</topology>
    </subcellularLocation>
    <text evidence="16">Localizes to the division septum.</text>
</comment>
<feature type="transmembrane region" description="Helical" evidence="16">
    <location>
        <begin position="320"/>
        <end position="344"/>
    </location>
</feature>
<evidence type="ECO:0000256" key="4">
    <source>
        <dbReference type="ARBA" id="ARBA00022618"/>
    </source>
</evidence>
<evidence type="ECO:0000313" key="19">
    <source>
        <dbReference type="Proteomes" id="UP000198512"/>
    </source>
</evidence>
<evidence type="ECO:0000256" key="13">
    <source>
        <dbReference type="ARBA" id="ARBA00023316"/>
    </source>
</evidence>
<dbReference type="PANTHER" id="PTHR30474">
    <property type="entry name" value="CELL CYCLE PROTEIN"/>
    <property type="match status" value="1"/>
</dbReference>
<feature type="transmembrane region" description="Helical" evidence="16">
    <location>
        <begin position="92"/>
        <end position="109"/>
    </location>
</feature>
<feature type="transmembrane region" description="Helical" evidence="16">
    <location>
        <begin position="129"/>
        <end position="145"/>
    </location>
</feature>
<evidence type="ECO:0000256" key="15">
    <source>
        <dbReference type="ARBA" id="ARBA00049902"/>
    </source>
</evidence>
<evidence type="ECO:0000256" key="7">
    <source>
        <dbReference type="ARBA" id="ARBA00022692"/>
    </source>
</evidence>
<evidence type="ECO:0000256" key="11">
    <source>
        <dbReference type="ARBA" id="ARBA00023136"/>
    </source>
</evidence>
<feature type="transmembrane region" description="Helical" evidence="16">
    <location>
        <begin position="60"/>
        <end position="80"/>
    </location>
</feature>
<feature type="transmembrane region" description="Helical" evidence="16">
    <location>
        <begin position="356"/>
        <end position="375"/>
    </location>
</feature>
<name>A0ABY1BBT8_9PSED</name>
<evidence type="ECO:0000256" key="10">
    <source>
        <dbReference type="ARBA" id="ARBA00022989"/>
    </source>
</evidence>
<comment type="catalytic activity">
    <reaction evidence="15 16">
        <text>[GlcNAc-(1-&gt;4)-Mur2Ac(oyl-L-Ala-gamma-D-Glu-L-Lys-D-Ala-D-Ala)](n)-di-trans,octa-cis-undecaprenyl diphosphate + beta-D-GlcNAc-(1-&gt;4)-Mur2Ac(oyl-L-Ala-gamma-D-Glu-L-Lys-D-Ala-D-Ala)-di-trans,octa-cis-undecaprenyl diphosphate = [GlcNAc-(1-&gt;4)-Mur2Ac(oyl-L-Ala-gamma-D-Glu-L-Lys-D-Ala-D-Ala)](n+1)-di-trans,octa-cis-undecaprenyl diphosphate + di-trans,octa-cis-undecaprenyl diphosphate + H(+)</text>
        <dbReference type="Rhea" id="RHEA:23708"/>
        <dbReference type="Rhea" id="RHEA-COMP:9602"/>
        <dbReference type="Rhea" id="RHEA-COMP:9603"/>
        <dbReference type="ChEBI" id="CHEBI:15378"/>
        <dbReference type="ChEBI" id="CHEBI:58405"/>
        <dbReference type="ChEBI" id="CHEBI:60033"/>
        <dbReference type="ChEBI" id="CHEBI:78435"/>
        <dbReference type="EC" id="2.4.99.28"/>
    </reaction>
</comment>
<dbReference type="Pfam" id="PF01098">
    <property type="entry name" value="FTSW_RODA_SPOVE"/>
    <property type="match status" value="1"/>
</dbReference>
<keyword evidence="8 16" id="KW-0133">Cell shape</keyword>
<protein>
    <recommendedName>
        <fullName evidence="16">Probable peptidoglycan glycosyltransferase FtsW</fullName>
        <shortName evidence="16">PGT</shortName>
        <ecNumber evidence="16">2.4.99.28</ecNumber>
    </recommendedName>
    <alternativeName>
        <fullName evidence="16">Cell division protein FtsW</fullName>
    </alternativeName>
    <alternativeName>
        <fullName evidence="16">Cell wall polymerase</fullName>
    </alternativeName>
    <alternativeName>
        <fullName evidence="16">Peptidoglycan polymerase</fullName>
        <shortName evidence="16">PG polymerase</shortName>
    </alternativeName>
</protein>
<dbReference type="InterPro" id="IPR001182">
    <property type="entry name" value="FtsW/RodA"/>
</dbReference>
<evidence type="ECO:0000256" key="14">
    <source>
        <dbReference type="ARBA" id="ARBA00038053"/>
    </source>
</evidence>
<keyword evidence="6 16" id="KW-0808">Transferase</keyword>
<feature type="region of interest" description="Disordered" evidence="17">
    <location>
        <begin position="394"/>
        <end position="416"/>
    </location>
</feature>
<dbReference type="InterPro" id="IPR018365">
    <property type="entry name" value="Cell_cycle_FtsW-rel_CS"/>
</dbReference>
<keyword evidence="4 16" id="KW-0132">Cell division</keyword>
<dbReference type="Proteomes" id="UP000198512">
    <property type="component" value="Unassembled WGS sequence"/>
</dbReference>
<dbReference type="NCBIfam" id="TIGR02614">
    <property type="entry name" value="ftsW"/>
    <property type="match status" value="1"/>
</dbReference>
<proteinExistence type="inferred from homology"/>
<comment type="pathway">
    <text evidence="2 16">Cell wall biogenesis; peptidoglycan biosynthesis.</text>
</comment>
<dbReference type="GO" id="GO:0051301">
    <property type="term" value="P:cell division"/>
    <property type="evidence" value="ECO:0007669"/>
    <property type="project" value="UniProtKB-KW"/>
</dbReference>
<accession>A0ABY1BBT8</accession>
<evidence type="ECO:0000256" key="2">
    <source>
        <dbReference type="ARBA" id="ARBA00004752"/>
    </source>
</evidence>
<evidence type="ECO:0000256" key="16">
    <source>
        <dbReference type="HAMAP-Rule" id="MF_00913"/>
    </source>
</evidence>
<keyword evidence="12 16" id="KW-0131">Cell cycle</keyword>
<keyword evidence="16" id="KW-0997">Cell inner membrane</keyword>
<keyword evidence="11 16" id="KW-0472">Membrane</keyword>
<gene>
    <name evidence="16" type="primary">ftsW</name>
    <name evidence="18" type="ORF">SAMN05216600_10693</name>
</gene>
<evidence type="ECO:0000256" key="6">
    <source>
        <dbReference type="ARBA" id="ARBA00022679"/>
    </source>
</evidence>
<keyword evidence="9 16" id="KW-0573">Peptidoglycan synthesis</keyword>
<evidence type="ECO:0000256" key="5">
    <source>
        <dbReference type="ARBA" id="ARBA00022676"/>
    </source>
</evidence>
<feature type="transmembrane region" description="Helical" evidence="16">
    <location>
        <begin position="157"/>
        <end position="174"/>
    </location>
</feature>
<evidence type="ECO:0000256" key="12">
    <source>
        <dbReference type="ARBA" id="ARBA00023306"/>
    </source>
</evidence>
<keyword evidence="13 16" id="KW-0961">Cell wall biogenesis/degradation</keyword>
<feature type="transmembrane region" description="Helical" evidence="16">
    <location>
        <begin position="202"/>
        <end position="222"/>
    </location>
</feature>
<keyword evidence="19" id="KW-1185">Reference proteome</keyword>
<keyword evidence="3 16" id="KW-1003">Cell membrane</keyword>
<comment type="caution">
    <text evidence="18">The sequence shown here is derived from an EMBL/GenBank/DDBJ whole genome shotgun (WGS) entry which is preliminary data.</text>
</comment>
<keyword evidence="10 16" id="KW-1133">Transmembrane helix</keyword>
<evidence type="ECO:0000313" key="18">
    <source>
        <dbReference type="EMBL" id="SEQ47034.1"/>
    </source>
</evidence>
<reference evidence="18 19" key="1">
    <citation type="submission" date="2016-10" db="EMBL/GenBank/DDBJ databases">
        <authorList>
            <person name="Varghese N."/>
            <person name="Submissions S."/>
        </authorList>
    </citation>
    <scope>NUCLEOTIDE SEQUENCE [LARGE SCALE GENOMIC DNA]</scope>
    <source>
        <strain evidence="18 19">CIP 109853</strain>
    </source>
</reference>
<dbReference type="InterPro" id="IPR013437">
    <property type="entry name" value="FtsW"/>
</dbReference>